<protein>
    <submittedName>
        <fullName evidence="8">Bifunctional enoyl-CoA hydratase / 3-hydroxyacyl-CoA dehydrogenase</fullName>
        <ecNumber evidence="8">1.1.1.35</ecNumber>
        <ecNumber evidence="8">4.2.1.17</ecNumber>
    </submittedName>
</protein>
<dbReference type="GO" id="GO:0003857">
    <property type="term" value="F:(3S)-3-hydroxyacyl-CoA dehydrogenase (NAD+) activity"/>
    <property type="evidence" value="ECO:0007669"/>
    <property type="project" value="UniProtKB-EC"/>
</dbReference>
<dbReference type="EC" id="4.2.1.17" evidence="8"/>
<dbReference type="InterPro" id="IPR008927">
    <property type="entry name" value="6-PGluconate_DH-like_C_sf"/>
</dbReference>
<dbReference type="InterPro" id="IPR045004">
    <property type="entry name" value="ECH_dom"/>
</dbReference>
<proteinExistence type="inferred from homology"/>
<dbReference type="GO" id="GO:0004300">
    <property type="term" value="F:enoyl-CoA hydratase activity"/>
    <property type="evidence" value="ECO:0007669"/>
    <property type="project" value="UniProtKB-EC"/>
</dbReference>
<feature type="domain" description="3-hydroxyacyl-CoA dehydrogenase C-terminal" evidence="5">
    <location>
        <begin position="416"/>
        <end position="450"/>
    </location>
</feature>
<evidence type="ECO:0000313" key="8">
    <source>
        <dbReference type="EMBL" id="VWX36065.1"/>
    </source>
</evidence>
<dbReference type="PANTHER" id="PTHR48075:SF7">
    <property type="entry name" value="3-HYDROXYACYL-COA DEHYDROGENASE-RELATED"/>
    <property type="match status" value="1"/>
</dbReference>
<dbReference type="GO" id="GO:0006635">
    <property type="term" value="P:fatty acid beta-oxidation"/>
    <property type="evidence" value="ECO:0007669"/>
    <property type="project" value="UniProtKB-UniPathway"/>
</dbReference>
<dbReference type="CDD" id="cd06558">
    <property type="entry name" value="crotonase-like"/>
    <property type="match status" value="1"/>
</dbReference>
<dbReference type="GO" id="GO:0070403">
    <property type="term" value="F:NAD+ binding"/>
    <property type="evidence" value="ECO:0007669"/>
    <property type="project" value="InterPro"/>
</dbReference>
<evidence type="ECO:0000259" key="6">
    <source>
        <dbReference type="Pfam" id="PF02737"/>
    </source>
</evidence>
<dbReference type="PANTHER" id="PTHR48075">
    <property type="entry name" value="3-HYDROXYACYL-COA DEHYDROGENASE FAMILY PROTEIN"/>
    <property type="match status" value="1"/>
</dbReference>
<evidence type="ECO:0000256" key="2">
    <source>
        <dbReference type="ARBA" id="ARBA00023002"/>
    </source>
</evidence>
<dbReference type="InterPro" id="IPR029045">
    <property type="entry name" value="ClpP/crotonase-like_dom_sf"/>
</dbReference>
<evidence type="ECO:0000259" key="5">
    <source>
        <dbReference type="Pfam" id="PF00725"/>
    </source>
</evidence>
<dbReference type="InterPro" id="IPR006176">
    <property type="entry name" value="3-OHacyl-CoA_DH_NAD-bd"/>
</dbReference>
<evidence type="ECO:0000256" key="4">
    <source>
        <dbReference type="ARBA" id="ARBA00049556"/>
    </source>
</evidence>
<evidence type="ECO:0000256" key="1">
    <source>
        <dbReference type="ARBA" id="ARBA00009463"/>
    </source>
</evidence>
<dbReference type="Gene3D" id="3.40.50.720">
    <property type="entry name" value="NAD(P)-binding Rossmann-like Domain"/>
    <property type="match status" value="1"/>
</dbReference>
<dbReference type="Pfam" id="PF02737">
    <property type="entry name" value="3HCDH_N"/>
    <property type="match status" value="1"/>
</dbReference>
<feature type="domain" description="Enoyl-CoA hydratase/isomerase" evidence="7">
    <location>
        <begin position="525"/>
        <end position="656"/>
    </location>
</feature>
<keyword evidence="2 8" id="KW-0560">Oxidoreductase</keyword>
<keyword evidence="8" id="KW-0456">Lyase</keyword>
<dbReference type="SUPFAM" id="SSF52096">
    <property type="entry name" value="ClpP/crotonase"/>
    <property type="match status" value="1"/>
</dbReference>
<dbReference type="EC" id="1.1.1.35" evidence="8"/>
<dbReference type="EMBL" id="CABWKQ010000020">
    <property type="protein sequence ID" value="VWX36065.1"/>
    <property type="molecule type" value="Genomic_DNA"/>
</dbReference>
<dbReference type="Gene3D" id="1.10.1040.50">
    <property type="match status" value="1"/>
</dbReference>
<keyword evidence="3" id="KW-0520">NAD</keyword>
<comment type="similarity">
    <text evidence="1">Belongs to the 3-hydroxyacyl-CoA dehydrogenase family.</text>
</comment>
<dbReference type="Pfam" id="PF16113">
    <property type="entry name" value="ECH_2"/>
    <property type="match status" value="1"/>
</dbReference>
<reference evidence="8 9" key="1">
    <citation type="submission" date="2019-10" db="EMBL/GenBank/DDBJ databases">
        <authorList>
            <person name="Karimi E."/>
        </authorList>
    </citation>
    <scope>NUCLEOTIDE SEQUENCE [LARGE SCALE GENOMIC DNA]</scope>
    <source>
        <strain evidence="8">Exiguobacterium sp. 9Y</strain>
    </source>
</reference>
<dbReference type="Pfam" id="PF00725">
    <property type="entry name" value="3HCDH"/>
    <property type="match status" value="2"/>
</dbReference>
<gene>
    <name evidence="8" type="primary">fadN</name>
    <name evidence="8" type="ORF">EXIGUO9Y_270117</name>
</gene>
<dbReference type="AlphaFoldDB" id="A0A653IBD9"/>
<dbReference type="UniPathway" id="UPA00659"/>
<dbReference type="SUPFAM" id="SSF48179">
    <property type="entry name" value="6-phosphogluconate dehydrogenase C-terminal domain-like"/>
    <property type="match status" value="2"/>
</dbReference>
<dbReference type="Gene3D" id="3.90.226.10">
    <property type="entry name" value="2-enoyl-CoA Hydratase, Chain A, domain 1"/>
    <property type="match status" value="1"/>
</dbReference>
<dbReference type="Proteomes" id="UP000439752">
    <property type="component" value="Unassembled WGS sequence"/>
</dbReference>
<comment type="catalytic activity">
    <reaction evidence="4">
        <text>a (3S)-3-hydroxyacyl-CoA + NAD(+) = a 3-oxoacyl-CoA + NADH + H(+)</text>
        <dbReference type="Rhea" id="RHEA:22432"/>
        <dbReference type="ChEBI" id="CHEBI:15378"/>
        <dbReference type="ChEBI" id="CHEBI:57318"/>
        <dbReference type="ChEBI" id="CHEBI:57540"/>
        <dbReference type="ChEBI" id="CHEBI:57945"/>
        <dbReference type="ChEBI" id="CHEBI:90726"/>
        <dbReference type="EC" id="1.1.1.35"/>
    </reaction>
</comment>
<evidence type="ECO:0000313" key="9">
    <source>
        <dbReference type="Proteomes" id="UP000439752"/>
    </source>
</evidence>
<accession>A0A653IBD9</accession>
<dbReference type="InterPro" id="IPR006108">
    <property type="entry name" value="3HC_DH_C"/>
</dbReference>
<keyword evidence="9" id="KW-1185">Reference proteome</keyword>
<name>A0A653IBD9_9BACL</name>
<organism evidence="8 9">
    <name type="scientific">Exiguobacterium oxidotolerans</name>
    <dbReference type="NCBI Taxonomy" id="223958"/>
    <lineage>
        <taxon>Bacteria</taxon>
        <taxon>Bacillati</taxon>
        <taxon>Bacillota</taxon>
        <taxon>Bacilli</taxon>
        <taxon>Bacillales</taxon>
        <taxon>Bacillales Family XII. Incertae Sedis</taxon>
        <taxon>Exiguobacterium</taxon>
    </lineage>
</organism>
<evidence type="ECO:0000259" key="7">
    <source>
        <dbReference type="Pfam" id="PF16113"/>
    </source>
</evidence>
<feature type="domain" description="3-hydroxyacyl-CoA dehydrogenase NAD binding" evidence="6">
    <location>
        <begin position="43"/>
        <end position="239"/>
    </location>
</feature>
<evidence type="ECO:0000256" key="3">
    <source>
        <dbReference type="ARBA" id="ARBA00023027"/>
    </source>
</evidence>
<feature type="domain" description="3-hydroxyacyl-CoA dehydrogenase C-terminal" evidence="5">
    <location>
        <begin position="242"/>
        <end position="341"/>
    </location>
</feature>
<dbReference type="SUPFAM" id="SSF51735">
    <property type="entry name" value="NAD(P)-binding Rossmann-fold domains"/>
    <property type="match status" value="1"/>
</dbReference>
<dbReference type="InterPro" id="IPR036291">
    <property type="entry name" value="NAD(P)-bd_dom_sf"/>
</dbReference>
<sequence length="827" mass="91509">MGFFFCQNNEWLFIQLRIRGYIMASQIGQPTTLKLTKHIQFAVIIGSGVMGAGIAAHLANAGIRTLMLDIVPKELTAQEEKQGLTLSDPAVRNRIARENRQKLLKQNPAPLASKSLIDLIEVGNLEDDLERLKEADWIVEVIVERLDVKQQLFATIEPFLREDAIVSSNTSGISIEAMREGRSASFNARFLGTHFFNPPRYLKLLELIPTTDTNPEVVRFMKQFAEERLGKGVVIAKDTPNFIGNRIGTYGLLVTMEEMKKGGYTIGEVDSVTGPLLGRPSSATFRTLDVVGIDTFVHVANNVYDLLPEGPEKDTFEVPAEMKRLVAEGSLGAKSGQGFYKKVGKQILELDVNSFEYVEKKALTEPSIGQAKALPGAKNKLKAVVFAKDRVGALLWPIHAKTLLYSAQLTHEIADDIKAIDEAMKWGFGWKMGPFETWDALGVEKTVAKMKQDGYDVPAWVDEMLASGNTSFYNENGQHYDATSKTYVGSEQNPKEIRLRDIRKSNGVLLENNGARLLDVGDDVAVLEFTSKSNAIGVDIMQMIEQSIDLVEKNHRGLVIANDGKNFCVGANLAMMLMEAEDENWFELDWIINKFQQSIQKIRYSSRPVVAAPQGMTLGGGTEISLPAARLQAGLETYMGLVEVGVGLIPGGGGNVNTYRRLLENTPDGLVNLEKAAQKTFENVAMAKVSKSAFEARELGYVRSVDQISMNRDHLTYDAKQLVLELDRTGYTPPAKSLIPVVGRTGKATLELATREMFYGGYVSEHDLKIANKLAHVIAGGNVAFGTHVDEQYMLDLEREAFLSLIGEMKTQQRMQHMLVKGKPLRN</sequence>